<dbReference type="Pfam" id="PF00196">
    <property type="entry name" value="GerE"/>
    <property type="match status" value="1"/>
</dbReference>
<dbReference type="InterPro" id="IPR016032">
    <property type="entry name" value="Sig_transdc_resp-reg_C-effctor"/>
</dbReference>
<dbReference type="GO" id="GO:0003677">
    <property type="term" value="F:DNA binding"/>
    <property type="evidence" value="ECO:0007669"/>
    <property type="project" value="UniProtKB-KW"/>
</dbReference>
<evidence type="ECO:0000313" key="5">
    <source>
        <dbReference type="EMBL" id="NGO65916.1"/>
    </source>
</evidence>
<dbReference type="EMBL" id="JAAKZH010000007">
    <property type="protein sequence ID" value="NGO65916.1"/>
    <property type="molecule type" value="Genomic_DNA"/>
</dbReference>
<protein>
    <submittedName>
        <fullName evidence="5">Helix-turn-helix transcriptional regulator</fullName>
    </submittedName>
</protein>
<keyword evidence="6" id="KW-1185">Reference proteome</keyword>
<dbReference type="CDD" id="cd06170">
    <property type="entry name" value="LuxR_C_like"/>
    <property type="match status" value="1"/>
</dbReference>
<dbReference type="PROSITE" id="PS50043">
    <property type="entry name" value="HTH_LUXR_2"/>
    <property type="match status" value="1"/>
</dbReference>
<dbReference type="PRINTS" id="PR00038">
    <property type="entry name" value="HTHLUXR"/>
</dbReference>
<evidence type="ECO:0000256" key="3">
    <source>
        <dbReference type="ARBA" id="ARBA00023163"/>
    </source>
</evidence>
<dbReference type="PANTHER" id="PTHR44688">
    <property type="entry name" value="DNA-BINDING TRANSCRIPTIONAL ACTIVATOR DEVR_DOSR"/>
    <property type="match status" value="1"/>
</dbReference>
<reference evidence="5 6" key="1">
    <citation type="submission" date="2020-02" db="EMBL/GenBank/DDBJ databases">
        <title>Genome sequence of the type strain CCBAU10050 of Rhizobium daejeonense.</title>
        <authorList>
            <person name="Gao J."/>
            <person name="Sun J."/>
        </authorList>
    </citation>
    <scope>NUCLEOTIDE SEQUENCE [LARGE SCALE GENOMIC DNA]</scope>
    <source>
        <strain evidence="5 6">CCBAU10050</strain>
    </source>
</reference>
<name>A0A6M1SGQ0_9HYPH</name>
<dbReference type="PANTHER" id="PTHR44688:SF16">
    <property type="entry name" value="DNA-BINDING TRANSCRIPTIONAL ACTIVATOR DEVR_DOSR"/>
    <property type="match status" value="1"/>
</dbReference>
<dbReference type="InterPro" id="IPR036388">
    <property type="entry name" value="WH-like_DNA-bd_sf"/>
</dbReference>
<dbReference type="GO" id="GO:0006355">
    <property type="term" value="P:regulation of DNA-templated transcription"/>
    <property type="evidence" value="ECO:0007669"/>
    <property type="project" value="InterPro"/>
</dbReference>
<evidence type="ECO:0000256" key="2">
    <source>
        <dbReference type="ARBA" id="ARBA00023125"/>
    </source>
</evidence>
<evidence type="ECO:0000313" key="6">
    <source>
        <dbReference type="Proteomes" id="UP000477849"/>
    </source>
</evidence>
<dbReference type="SMART" id="SM00421">
    <property type="entry name" value="HTH_LUXR"/>
    <property type="match status" value="1"/>
</dbReference>
<organism evidence="5 6">
    <name type="scientific">Rhizobium daejeonense</name>
    <dbReference type="NCBI Taxonomy" id="240521"/>
    <lineage>
        <taxon>Bacteria</taxon>
        <taxon>Pseudomonadati</taxon>
        <taxon>Pseudomonadota</taxon>
        <taxon>Alphaproteobacteria</taxon>
        <taxon>Hyphomicrobiales</taxon>
        <taxon>Rhizobiaceae</taxon>
        <taxon>Rhizobium/Agrobacterium group</taxon>
        <taxon>Rhizobium</taxon>
    </lineage>
</organism>
<dbReference type="AlphaFoldDB" id="A0A6M1SGQ0"/>
<sequence length="175" mass="19489">MHHQHIFRAIDRQVSLFLHDSGVGKPEIMILSANNTVLYKSDTWSHAATQAFERDPLPSEIGCGDIAATGGRDGWSLTRMRDGSRDAILAGADVYLLRRNAADVGDRVAEFGRLHQLTERQQQILVLSLQGHPNASIAEKLRITVGGVKNHKLRLYEKLDITSERELMSAILCHL</sequence>
<keyword evidence="3" id="KW-0804">Transcription</keyword>
<dbReference type="Proteomes" id="UP000477849">
    <property type="component" value="Unassembled WGS sequence"/>
</dbReference>
<accession>A0A6M1SGQ0</accession>
<comment type="caution">
    <text evidence="5">The sequence shown here is derived from an EMBL/GenBank/DDBJ whole genome shotgun (WGS) entry which is preliminary data.</text>
</comment>
<keyword evidence="2" id="KW-0238">DNA-binding</keyword>
<feature type="domain" description="HTH luxR-type" evidence="4">
    <location>
        <begin position="110"/>
        <end position="175"/>
    </location>
</feature>
<dbReference type="InterPro" id="IPR000792">
    <property type="entry name" value="Tscrpt_reg_LuxR_C"/>
</dbReference>
<proteinExistence type="predicted"/>
<keyword evidence="1" id="KW-0805">Transcription regulation</keyword>
<evidence type="ECO:0000256" key="1">
    <source>
        <dbReference type="ARBA" id="ARBA00023015"/>
    </source>
</evidence>
<evidence type="ECO:0000259" key="4">
    <source>
        <dbReference type="PROSITE" id="PS50043"/>
    </source>
</evidence>
<dbReference type="SUPFAM" id="SSF46894">
    <property type="entry name" value="C-terminal effector domain of the bipartite response regulators"/>
    <property type="match status" value="1"/>
</dbReference>
<dbReference type="Gene3D" id="1.10.10.10">
    <property type="entry name" value="Winged helix-like DNA-binding domain superfamily/Winged helix DNA-binding domain"/>
    <property type="match status" value="1"/>
</dbReference>
<gene>
    <name evidence="5" type="ORF">G6N76_19770</name>
</gene>